<gene>
    <name evidence="9" type="ORF">LMJ30_13345</name>
</gene>
<feature type="transmembrane region" description="Helical" evidence="7">
    <location>
        <begin position="39"/>
        <end position="60"/>
    </location>
</feature>
<evidence type="ECO:0000256" key="7">
    <source>
        <dbReference type="SAM" id="Phobius"/>
    </source>
</evidence>
<dbReference type="Proteomes" id="UP001198701">
    <property type="component" value="Unassembled WGS sequence"/>
</dbReference>
<comment type="caution">
    <text evidence="9">The sequence shown here is derived from an EMBL/GenBank/DDBJ whole genome shotgun (WGS) entry which is preliminary data.</text>
</comment>
<evidence type="ECO:0000256" key="1">
    <source>
        <dbReference type="ARBA" id="ARBA00004651"/>
    </source>
</evidence>
<protein>
    <submittedName>
        <fullName evidence="9">Na(+)/H(+) antiporter subunit B</fullName>
    </submittedName>
</protein>
<evidence type="ECO:0000256" key="4">
    <source>
        <dbReference type="ARBA" id="ARBA00022692"/>
    </source>
</evidence>
<name>A0ABS8IU52_9BURK</name>
<evidence type="ECO:0000313" key="9">
    <source>
        <dbReference type="EMBL" id="MCC6071940.1"/>
    </source>
</evidence>
<evidence type="ECO:0000256" key="2">
    <source>
        <dbReference type="ARBA" id="ARBA00009425"/>
    </source>
</evidence>
<feature type="transmembrane region" description="Helical" evidence="7">
    <location>
        <begin position="72"/>
        <end position="95"/>
    </location>
</feature>
<dbReference type="InterPro" id="IPR007182">
    <property type="entry name" value="MnhB"/>
</dbReference>
<dbReference type="RefSeq" id="WP_229432814.1">
    <property type="nucleotide sequence ID" value="NZ_JAJHPV010000013.1"/>
</dbReference>
<reference evidence="9 10" key="1">
    <citation type="submission" date="2021-11" db="EMBL/GenBank/DDBJ databases">
        <authorList>
            <person name="Huq M.A."/>
        </authorList>
    </citation>
    <scope>NUCLEOTIDE SEQUENCE [LARGE SCALE GENOMIC DNA]</scope>
    <source>
        <strain evidence="9 10">MAHUQ-52</strain>
    </source>
</reference>
<dbReference type="EMBL" id="JAJHPV010000013">
    <property type="protein sequence ID" value="MCC6071940.1"/>
    <property type="molecule type" value="Genomic_DNA"/>
</dbReference>
<dbReference type="InterPro" id="IPR050622">
    <property type="entry name" value="CPA3_antiporter_subunitB"/>
</dbReference>
<accession>A0ABS8IU52</accession>
<dbReference type="PANTHER" id="PTHR33932">
    <property type="entry name" value="NA(+)/H(+) ANTIPORTER SUBUNIT B"/>
    <property type="match status" value="1"/>
</dbReference>
<dbReference type="PANTHER" id="PTHR33932:SF4">
    <property type="entry name" value="NA(+)_H(+) ANTIPORTER SUBUNIT B"/>
    <property type="match status" value="1"/>
</dbReference>
<dbReference type="Pfam" id="PF04039">
    <property type="entry name" value="MnhB"/>
    <property type="match status" value="1"/>
</dbReference>
<evidence type="ECO:0000259" key="8">
    <source>
        <dbReference type="Pfam" id="PF04039"/>
    </source>
</evidence>
<keyword evidence="5 7" id="KW-1133">Transmembrane helix</keyword>
<feature type="domain" description="Na+/H+ antiporter MnhB subunit-related protein" evidence="8">
    <location>
        <begin position="8"/>
        <end position="129"/>
    </location>
</feature>
<comment type="subcellular location">
    <subcellularLocation>
        <location evidence="1">Cell membrane</location>
        <topology evidence="1">Multi-pass membrane protein</topology>
    </subcellularLocation>
</comment>
<evidence type="ECO:0000256" key="6">
    <source>
        <dbReference type="ARBA" id="ARBA00023136"/>
    </source>
</evidence>
<comment type="similarity">
    <text evidence="2">Belongs to the CPA3 antiporters (TC 2.A.63) subunit B family.</text>
</comment>
<proteinExistence type="inferred from homology"/>
<feature type="transmembrane region" description="Helical" evidence="7">
    <location>
        <begin position="7"/>
        <end position="27"/>
    </location>
</feature>
<evidence type="ECO:0000256" key="5">
    <source>
        <dbReference type="ARBA" id="ARBA00022989"/>
    </source>
</evidence>
<keyword evidence="10" id="KW-1185">Reference proteome</keyword>
<evidence type="ECO:0000313" key="10">
    <source>
        <dbReference type="Proteomes" id="UP001198701"/>
    </source>
</evidence>
<organism evidence="9 10">
    <name type="scientific">Massilia agrisoli</name>
    <dbReference type="NCBI Taxonomy" id="2892444"/>
    <lineage>
        <taxon>Bacteria</taxon>
        <taxon>Pseudomonadati</taxon>
        <taxon>Pseudomonadota</taxon>
        <taxon>Betaproteobacteria</taxon>
        <taxon>Burkholderiales</taxon>
        <taxon>Oxalobacteraceae</taxon>
        <taxon>Telluria group</taxon>
        <taxon>Massilia</taxon>
    </lineage>
</organism>
<keyword evidence="6 7" id="KW-0472">Membrane</keyword>
<keyword evidence="4 7" id="KW-0812">Transmembrane</keyword>
<keyword evidence="3" id="KW-1003">Cell membrane</keyword>
<feature type="transmembrane region" description="Helical" evidence="7">
    <location>
        <begin position="115"/>
        <end position="137"/>
    </location>
</feature>
<evidence type="ECO:0000256" key="3">
    <source>
        <dbReference type="ARBA" id="ARBA00022475"/>
    </source>
</evidence>
<sequence length="141" mass="14436">MNAERSVVLETTVAFFYWVMLAASLWLLLRGHNAPGGGFVAALVAVAATAAHALVFGVAAARARLPFGPLGLSALGLALAAASGLPALLLGQAFLTHLWGELAVGGLALKISTVLIFDLGVALCVWGALGGFCLRLLETVR</sequence>